<keyword evidence="1" id="KW-0812">Transmembrane</keyword>
<sequence length="114" mass="13568">MTNTIIILAGIIIVLLIAVRYLWLKLQELKFSHRSLSSRYGKMTEQFMPFLRDYPYLPENFRFLGSPIDGVQFENDKIIFIEFKTSNSQLSPKQKNIQQLVVKRKVEFEEIRIR</sequence>
<comment type="caution">
    <text evidence="3">The sequence shown here is derived from an EMBL/GenBank/DDBJ whole genome shotgun (WGS) entry which is preliminary data.</text>
</comment>
<keyword evidence="3" id="KW-0378">Hydrolase</keyword>
<dbReference type="EMBL" id="PCRM01000004">
    <property type="protein sequence ID" value="PIP21943.1"/>
    <property type="molecule type" value="Genomic_DNA"/>
</dbReference>
<feature type="transmembrane region" description="Helical" evidence="1">
    <location>
        <begin position="6"/>
        <end position="24"/>
    </location>
</feature>
<keyword evidence="1" id="KW-1133">Transmembrane helix</keyword>
<dbReference type="GO" id="GO:0004519">
    <property type="term" value="F:endonuclease activity"/>
    <property type="evidence" value="ECO:0007669"/>
    <property type="project" value="UniProtKB-KW"/>
</dbReference>
<dbReference type="Proteomes" id="UP000231567">
    <property type="component" value="Unassembled WGS sequence"/>
</dbReference>
<proteinExistence type="predicted"/>
<keyword evidence="1" id="KW-0472">Membrane</keyword>
<evidence type="ECO:0000313" key="3">
    <source>
        <dbReference type="EMBL" id="PIP21943.1"/>
    </source>
</evidence>
<keyword evidence="3" id="KW-0255">Endonuclease</keyword>
<accession>A0A2G9YT64</accession>
<evidence type="ECO:0000256" key="1">
    <source>
        <dbReference type="SAM" id="Phobius"/>
    </source>
</evidence>
<keyword evidence="3" id="KW-0540">Nuclease</keyword>
<name>A0A2G9YT64_9BACT</name>
<evidence type="ECO:0000313" key="4">
    <source>
        <dbReference type="Proteomes" id="UP000231567"/>
    </source>
</evidence>
<feature type="domain" description="Holliday junction resolvase-related" evidence="2">
    <location>
        <begin position="34"/>
        <end position="112"/>
    </location>
</feature>
<gene>
    <name evidence="3" type="ORF">COX39_00140</name>
</gene>
<organism evidence="3 4">
    <name type="scientific">Candidatus Nealsonbacteria bacterium CG23_combo_of_CG06-09_8_20_14_all_40_13</name>
    <dbReference type="NCBI Taxonomy" id="1974724"/>
    <lineage>
        <taxon>Bacteria</taxon>
        <taxon>Candidatus Nealsoniibacteriota</taxon>
    </lineage>
</organism>
<dbReference type="InterPro" id="IPR019287">
    <property type="entry name" value="Hday_junct_resolvase-rel_dom"/>
</dbReference>
<reference evidence="3 4" key="1">
    <citation type="submission" date="2017-09" db="EMBL/GenBank/DDBJ databases">
        <title>Depth-based differentiation of microbial function through sediment-hosted aquifers and enrichment of novel symbionts in the deep terrestrial subsurface.</title>
        <authorList>
            <person name="Probst A.J."/>
            <person name="Ladd B."/>
            <person name="Jarett J.K."/>
            <person name="Geller-Mcgrath D.E."/>
            <person name="Sieber C.M."/>
            <person name="Emerson J.B."/>
            <person name="Anantharaman K."/>
            <person name="Thomas B.C."/>
            <person name="Malmstrom R."/>
            <person name="Stieglmeier M."/>
            <person name="Klingl A."/>
            <person name="Woyke T."/>
            <person name="Ryan C.M."/>
            <person name="Banfield J.F."/>
        </authorList>
    </citation>
    <scope>NUCLEOTIDE SEQUENCE [LARGE SCALE GENOMIC DNA]</scope>
    <source>
        <strain evidence="3">CG23_combo_of_CG06-09_8_20_14_all_40_13</strain>
    </source>
</reference>
<evidence type="ECO:0000259" key="2">
    <source>
        <dbReference type="Pfam" id="PF10107"/>
    </source>
</evidence>
<dbReference type="Pfam" id="PF10107">
    <property type="entry name" value="Endonuc_Holl"/>
    <property type="match status" value="1"/>
</dbReference>
<dbReference type="AlphaFoldDB" id="A0A2G9YT64"/>
<protein>
    <submittedName>
        <fullName evidence="3">Endonuclease</fullName>
    </submittedName>
</protein>